<dbReference type="AlphaFoldDB" id="A0A2T3HI00"/>
<evidence type="ECO:0000313" key="1">
    <source>
        <dbReference type="EMBL" id="PST82062.1"/>
    </source>
</evidence>
<reference evidence="1 2" key="1">
    <citation type="submission" date="2018-03" db="EMBL/GenBank/DDBJ databases">
        <authorList>
            <person name="Keele B.F."/>
        </authorList>
    </citation>
    <scope>NUCLEOTIDE SEQUENCE [LARGE SCALE GENOMIC DNA]</scope>
    <source>
        <strain evidence="1 2">YL28-9</strain>
    </source>
</reference>
<name>A0A2T3HI00_9SPHI</name>
<sequence>MAAGKVKYLAGSLLLTGFIPVLLLMYNPVDRAPYIWSKDLMRERPVFKWDSYLKVQNSTLIFYFSVELGLKSSHSLFTLQLCKRPDLMTTQGQLVLEVAGWTGSGRHITTLSYGEILQAAVYATVSLVDETGKEFYHLDLTRQLQLGVRYQRRQTGVYHIVVYSAESGPHRALQPYGEQPVVQDQLLLMYGADESPGRQAGRAATRFRWKQPEKQPALCGIVLIDCSGRLLAVKILTKPVDPPRWGAYIKSWLSR</sequence>
<dbReference type="Proteomes" id="UP000240912">
    <property type="component" value="Unassembled WGS sequence"/>
</dbReference>
<keyword evidence="2" id="KW-1185">Reference proteome</keyword>
<proteinExistence type="predicted"/>
<accession>A0A2T3HI00</accession>
<protein>
    <submittedName>
        <fullName evidence="1">Uncharacterized protein</fullName>
    </submittedName>
</protein>
<organism evidence="1 2">
    <name type="scientific">Pedobacter yulinensis</name>
    <dbReference type="NCBI Taxonomy" id="2126353"/>
    <lineage>
        <taxon>Bacteria</taxon>
        <taxon>Pseudomonadati</taxon>
        <taxon>Bacteroidota</taxon>
        <taxon>Sphingobacteriia</taxon>
        <taxon>Sphingobacteriales</taxon>
        <taxon>Sphingobacteriaceae</taxon>
        <taxon>Pedobacter</taxon>
    </lineage>
</organism>
<dbReference type="EMBL" id="PYLS01000006">
    <property type="protein sequence ID" value="PST82062.1"/>
    <property type="molecule type" value="Genomic_DNA"/>
</dbReference>
<gene>
    <name evidence="1" type="ORF">C7T94_14720</name>
</gene>
<evidence type="ECO:0000313" key="2">
    <source>
        <dbReference type="Proteomes" id="UP000240912"/>
    </source>
</evidence>
<comment type="caution">
    <text evidence="1">The sequence shown here is derived from an EMBL/GenBank/DDBJ whole genome shotgun (WGS) entry which is preliminary data.</text>
</comment>
<dbReference type="OrthoDB" id="9858954at2"/>